<evidence type="ECO:0000256" key="1">
    <source>
        <dbReference type="SAM" id="Phobius"/>
    </source>
</evidence>
<dbReference type="NCBIfam" id="TIGR02523">
    <property type="entry name" value="type_IV_pilV"/>
    <property type="match status" value="1"/>
</dbReference>
<dbReference type="EMBL" id="ACIS01000001">
    <property type="protein sequence ID" value="EEG10208.1"/>
    <property type="molecule type" value="Genomic_DNA"/>
</dbReference>
<gene>
    <name evidence="2" type="ORF">FuraDRAFT_0190</name>
</gene>
<dbReference type="NCBIfam" id="TIGR02532">
    <property type="entry name" value="IV_pilin_GFxxxE"/>
    <property type="match status" value="1"/>
</dbReference>
<keyword evidence="1" id="KW-1133">Transmembrane helix</keyword>
<accession>B9YYK5</accession>
<dbReference type="InterPro" id="IPR013362">
    <property type="entry name" value="Pilus_4_PilV"/>
</dbReference>
<sequence length="258" mass="27132">MPAAPENLSTILLRAPDRGSCAALRVQISDLPSHDPHALQYSPVSVLLFTPLRGARDRSWAGSASRQRGFSLLEVLIAMFVLLVGLLALAGLQARTLSQTRDTEIRSLVALQAESLAEAMRANPLRQLDANGATVLSWAHYVESGYASHDASAPANSCRDAAGCSQQNLAALDLWTFKSGLASGLAAGNAVQAAVCRGSAAPSQDDPGCRGSGPLSIRVVWSSRLDGKSRQALVDSGQRAATASSPLAENRYVLVFEP</sequence>
<dbReference type="AlphaFoldDB" id="B9YYK5"/>
<evidence type="ECO:0000313" key="3">
    <source>
        <dbReference type="Proteomes" id="UP000003165"/>
    </source>
</evidence>
<dbReference type="Pfam" id="PF07963">
    <property type="entry name" value="N_methyl"/>
    <property type="match status" value="1"/>
</dbReference>
<keyword evidence="1" id="KW-0812">Transmembrane</keyword>
<comment type="caution">
    <text evidence="2">The sequence shown here is derived from an EMBL/GenBank/DDBJ whole genome shotgun (WGS) entry which is preliminary data.</text>
</comment>
<name>B9YYK5_9NEIS</name>
<dbReference type="eggNOG" id="COG4967">
    <property type="taxonomic scope" value="Bacteria"/>
</dbReference>
<protein>
    <submittedName>
        <fullName evidence="2">Type IV pilus modification protein PilV</fullName>
    </submittedName>
</protein>
<dbReference type="PROSITE" id="PS00409">
    <property type="entry name" value="PROKAR_NTER_METHYL"/>
    <property type="match status" value="1"/>
</dbReference>
<dbReference type="InterPro" id="IPR012902">
    <property type="entry name" value="N_methyl_site"/>
</dbReference>
<proteinExistence type="predicted"/>
<dbReference type="Proteomes" id="UP000003165">
    <property type="component" value="Unassembled WGS sequence"/>
</dbReference>
<reference evidence="2 3" key="1">
    <citation type="submission" date="2009-02" db="EMBL/GenBank/DDBJ databases">
        <title>Sequencing of the draft genome and assembly of Lutiella nitroferrum 2002.</title>
        <authorList>
            <consortium name="US DOE Joint Genome Institute (JGI-PGF)"/>
            <person name="Lucas S."/>
            <person name="Copeland A."/>
            <person name="Lapidus A."/>
            <person name="Glavina del Rio T."/>
            <person name="Tice H."/>
            <person name="Bruce D."/>
            <person name="Goodwin L."/>
            <person name="Pitluck S."/>
            <person name="Larimer F."/>
            <person name="Land M.L."/>
            <person name="Hauser L."/>
            <person name="Coates J.D."/>
        </authorList>
    </citation>
    <scope>NUCLEOTIDE SEQUENCE [LARGE SCALE GENOMIC DNA]</scope>
    <source>
        <strain evidence="2 3">2002</strain>
    </source>
</reference>
<evidence type="ECO:0000313" key="2">
    <source>
        <dbReference type="EMBL" id="EEG10208.1"/>
    </source>
</evidence>
<organism evidence="2 3">
    <name type="scientific">Pseudogulbenkiania ferrooxidans 2002</name>
    <dbReference type="NCBI Taxonomy" id="279714"/>
    <lineage>
        <taxon>Bacteria</taxon>
        <taxon>Pseudomonadati</taxon>
        <taxon>Pseudomonadota</taxon>
        <taxon>Betaproteobacteria</taxon>
        <taxon>Neisseriales</taxon>
        <taxon>Chromobacteriaceae</taxon>
        <taxon>Pseudogulbenkiania</taxon>
    </lineage>
</organism>
<keyword evidence="1" id="KW-0472">Membrane</keyword>
<feature type="transmembrane region" description="Helical" evidence="1">
    <location>
        <begin position="72"/>
        <end position="92"/>
    </location>
</feature>
<keyword evidence="3" id="KW-1185">Reference proteome</keyword>